<feature type="transmembrane region" description="Helical" evidence="9">
    <location>
        <begin position="12"/>
        <end position="34"/>
    </location>
</feature>
<name>A0A1L9UAF9_ASPBC</name>
<dbReference type="InterPro" id="IPR001128">
    <property type="entry name" value="Cyt_P450"/>
</dbReference>
<proteinExistence type="inferred from homology"/>
<evidence type="ECO:0000256" key="7">
    <source>
        <dbReference type="ARBA" id="ARBA00023033"/>
    </source>
</evidence>
<protein>
    <recommendedName>
        <fullName evidence="12">Cytochrome P450</fullName>
    </recommendedName>
</protein>
<evidence type="ECO:0000256" key="3">
    <source>
        <dbReference type="ARBA" id="ARBA00022617"/>
    </source>
</evidence>
<dbReference type="GO" id="GO:0005506">
    <property type="term" value="F:iron ion binding"/>
    <property type="evidence" value="ECO:0007669"/>
    <property type="project" value="InterPro"/>
</dbReference>
<dbReference type="OMA" id="AWIVWHN"/>
<dbReference type="STRING" id="767769.A0A1L9UAF9"/>
<dbReference type="InterPro" id="IPR002401">
    <property type="entry name" value="Cyt_P450_E_grp-I"/>
</dbReference>
<evidence type="ECO:0000313" key="10">
    <source>
        <dbReference type="EMBL" id="OJJ68628.1"/>
    </source>
</evidence>
<keyword evidence="4 8" id="KW-0479">Metal-binding</keyword>
<evidence type="ECO:0000256" key="6">
    <source>
        <dbReference type="ARBA" id="ARBA00023004"/>
    </source>
</evidence>
<dbReference type="PRINTS" id="PR00385">
    <property type="entry name" value="P450"/>
</dbReference>
<evidence type="ECO:0000256" key="5">
    <source>
        <dbReference type="ARBA" id="ARBA00023002"/>
    </source>
</evidence>
<dbReference type="GeneID" id="93571935"/>
<keyword evidence="6 8" id="KW-0408">Iron</keyword>
<keyword evidence="7" id="KW-0503">Monooxygenase</keyword>
<keyword evidence="9" id="KW-1133">Transmembrane helix</keyword>
<reference evidence="11" key="1">
    <citation type="journal article" date="2017" name="Genome Biol.">
        <title>Comparative genomics reveals high biological diversity and specific adaptations in the industrially and medically important fungal genus Aspergillus.</title>
        <authorList>
            <person name="de Vries R.P."/>
            <person name="Riley R."/>
            <person name="Wiebenga A."/>
            <person name="Aguilar-Osorio G."/>
            <person name="Amillis S."/>
            <person name="Uchima C.A."/>
            <person name="Anderluh G."/>
            <person name="Asadollahi M."/>
            <person name="Askin M."/>
            <person name="Barry K."/>
            <person name="Battaglia E."/>
            <person name="Bayram O."/>
            <person name="Benocci T."/>
            <person name="Braus-Stromeyer S.A."/>
            <person name="Caldana C."/>
            <person name="Canovas D."/>
            <person name="Cerqueira G.C."/>
            <person name="Chen F."/>
            <person name="Chen W."/>
            <person name="Choi C."/>
            <person name="Clum A."/>
            <person name="Dos Santos R.A."/>
            <person name="Damasio A.R."/>
            <person name="Diallinas G."/>
            <person name="Emri T."/>
            <person name="Fekete E."/>
            <person name="Flipphi M."/>
            <person name="Freyberg S."/>
            <person name="Gallo A."/>
            <person name="Gournas C."/>
            <person name="Habgood R."/>
            <person name="Hainaut M."/>
            <person name="Harispe M.L."/>
            <person name="Henrissat B."/>
            <person name="Hilden K.S."/>
            <person name="Hope R."/>
            <person name="Hossain A."/>
            <person name="Karabika E."/>
            <person name="Karaffa L."/>
            <person name="Karanyi Z."/>
            <person name="Krasevec N."/>
            <person name="Kuo A."/>
            <person name="Kusch H."/>
            <person name="LaButti K."/>
            <person name="Lagendijk E.L."/>
            <person name="Lapidus A."/>
            <person name="Levasseur A."/>
            <person name="Lindquist E."/>
            <person name="Lipzen A."/>
            <person name="Logrieco A.F."/>
            <person name="MacCabe A."/>
            <person name="Maekelae M.R."/>
            <person name="Malavazi I."/>
            <person name="Melin P."/>
            <person name="Meyer V."/>
            <person name="Mielnichuk N."/>
            <person name="Miskei M."/>
            <person name="Molnar A.P."/>
            <person name="Mule G."/>
            <person name="Ngan C.Y."/>
            <person name="Orejas M."/>
            <person name="Orosz E."/>
            <person name="Ouedraogo J.P."/>
            <person name="Overkamp K.M."/>
            <person name="Park H.-S."/>
            <person name="Perrone G."/>
            <person name="Piumi F."/>
            <person name="Punt P.J."/>
            <person name="Ram A.F."/>
            <person name="Ramon A."/>
            <person name="Rauscher S."/>
            <person name="Record E."/>
            <person name="Riano-Pachon D.M."/>
            <person name="Robert V."/>
            <person name="Roehrig J."/>
            <person name="Ruller R."/>
            <person name="Salamov A."/>
            <person name="Salih N.S."/>
            <person name="Samson R.A."/>
            <person name="Sandor E."/>
            <person name="Sanguinetti M."/>
            <person name="Schuetze T."/>
            <person name="Sepcic K."/>
            <person name="Shelest E."/>
            <person name="Sherlock G."/>
            <person name="Sophianopoulou V."/>
            <person name="Squina F.M."/>
            <person name="Sun H."/>
            <person name="Susca A."/>
            <person name="Todd R.B."/>
            <person name="Tsang A."/>
            <person name="Unkles S.E."/>
            <person name="van de Wiele N."/>
            <person name="van Rossen-Uffink D."/>
            <person name="Oliveira J.V."/>
            <person name="Vesth T.C."/>
            <person name="Visser J."/>
            <person name="Yu J.-H."/>
            <person name="Zhou M."/>
            <person name="Andersen M.R."/>
            <person name="Archer D.B."/>
            <person name="Baker S.E."/>
            <person name="Benoit I."/>
            <person name="Brakhage A.A."/>
            <person name="Braus G.H."/>
            <person name="Fischer R."/>
            <person name="Frisvad J.C."/>
            <person name="Goldman G.H."/>
            <person name="Houbraken J."/>
            <person name="Oakley B."/>
            <person name="Pocsi I."/>
            <person name="Scazzocchio C."/>
            <person name="Seiboth B."/>
            <person name="vanKuyk P.A."/>
            <person name="Wortman J."/>
            <person name="Dyer P.S."/>
            <person name="Grigoriev I.V."/>
        </authorList>
    </citation>
    <scope>NUCLEOTIDE SEQUENCE [LARGE SCALE GENOMIC DNA]</scope>
    <source>
        <strain evidence="11">CBS 101740 / IMI 381727 / IBT 21946</strain>
    </source>
</reference>
<dbReference type="EMBL" id="KV878690">
    <property type="protein sequence ID" value="OJJ68628.1"/>
    <property type="molecule type" value="Genomic_DNA"/>
</dbReference>
<dbReference type="Pfam" id="PF00067">
    <property type="entry name" value="p450"/>
    <property type="match status" value="1"/>
</dbReference>
<evidence type="ECO:0008006" key="12">
    <source>
        <dbReference type="Google" id="ProtNLM"/>
    </source>
</evidence>
<accession>A0A1L9UAF9</accession>
<organism evidence="10 11">
    <name type="scientific">Aspergillus brasiliensis (strain CBS 101740 / IMI 381727 / IBT 21946)</name>
    <dbReference type="NCBI Taxonomy" id="767769"/>
    <lineage>
        <taxon>Eukaryota</taxon>
        <taxon>Fungi</taxon>
        <taxon>Dikarya</taxon>
        <taxon>Ascomycota</taxon>
        <taxon>Pezizomycotina</taxon>
        <taxon>Eurotiomycetes</taxon>
        <taxon>Eurotiomycetidae</taxon>
        <taxon>Eurotiales</taxon>
        <taxon>Aspergillaceae</taxon>
        <taxon>Aspergillus</taxon>
        <taxon>Aspergillus subgen. Circumdati</taxon>
    </lineage>
</organism>
<evidence type="ECO:0000256" key="9">
    <source>
        <dbReference type="SAM" id="Phobius"/>
    </source>
</evidence>
<dbReference type="PANTHER" id="PTHR24305:SF210">
    <property type="entry name" value="CYTOCHROME P450 MONOOXYGENASE ASQL-RELATED"/>
    <property type="match status" value="1"/>
</dbReference>
<keyword evidence="5" id="KW-0560">Oxidoreductase</keyword>
<dbReference type="AlphaFoldDB" id="A0A1L9UAF9"/>
<evidence type="ECO:0000256" key="8">
    <source>
        <dbReference type="PIRSR" id="PIRSR602401-1"/>
    </source>
</evidence>
<keyword evidence="9" id="KW-0812">Transmembrane</keyword>
<dbReference type="SUPFAM" id="SSF48264">
    <property type="entry name" value="Cytochrome P450"/>
    <property type="match status" value="1"/>
</dbReference>
<dbReference type="InterPro" id="IPR036396">
    <property type="entry name" value="Cyt_P450_sf"/>
</dbReference>
<keyword evidence="3 8" id="KW-0349">Heme</keyword>
<keyword evidence="11" id="KW-1185">Reference proteome</keyword>
<gene>
    <name evidence="10" type="ORF">ASPBRDRAFT_159369</name>
</gene>
<dbReference type="VEuPathDB" id="FungiDB:ASPBRDRAFT_159369"/>
<dbReference type="Gene3D" id="1.10.630.10">
    <property type="entry name" value="Cytochrome P450"/>
    <property type="match status" value="1"/>
</dbReference>
<comment type="similarity">
    <text evidence="2">Belongs to the cytochrome P450 family.</text>
</comment>
<dbReference type="OrthoDB" id="1470350at2759"/>
<dbReference type="Proteomes" id="UP000184499">
    <property type="component" value="Unassembled WGS sequence"/>
</dbReference>
<dbReference type="PANTHER" id="PTHR24305">
    <property type="entry name" value="CYTOCHROME P450"/>
    <property type="match status" value="1"/>
</dbReference>
<evidence type="ECO:0000256" key="1">
    <source>
        <dbReference type="ARBA" id="ARBA00001971"/>
    </source>
</evidence>
<dbReference type="CDD" id="cd11058">
    <property type="entry name" value="CYP60B-like"/>
    <property type="match status" value="1"/>
</dbReference>
<dbReference type="GO" id="GO:0004497">
    <property type="term" value="F:monooxygenase activity"/>
    <property type="evidence" value="ECO:0007669"/>
    <property type="project" value="UniProtKB-KW"/>
</dbReference>
<dbReference type="RefSeq" id="XP_067475877.1">
    <property type="nucleotide sequence ID" value="XM_067619447.1"/>
</dbReference>
<feature type="binding site" description="axial binding residue" evidence="8">
    <location>
        <position position="447"/>
    </location>
    <ligand>
        <name>heme</name>
        <dbReference type="ChEBI" id="CHEBI:30413"/>
    </ligand>
    <ligandPart>
        <name>Fe</name>
        <dbReference type="ChEBI" id="CHEBI:18248"/>
    </ligandPart>
</feature>
<evidence type="ECO:0000256" key="2">
    <source>
        <dbReference type="ARBA" id="ARBA00010617"/>
    </source>
</evidence>
<dbReference type="GO" id="GO:0016705">
    <property type="term" value="F:oxidoreductase activity, acting on paired donors, with incorporation or reduction of molecular oxygen"/>
    <property type="evidence" value="ECO:0007669"/>
    <property type="project" value="InterPro"/>
</dbReference>
<dbReference type="GO" id="GO:0020037">
    <property type="term" value="F:heme binding"/>
    <property type="evidence" value="ECO:0007669"/>
    <property type="project" value="InterPro"/>
</dbReference>
<dbReference type="PRINTS" id="PR00463">
    <property type="entry name" value="EP450I"/>
</dbReference>
<dbReference type="InterPro" id="IPR050121">
    <property type="entry name" value="Cytochrome_P450_monoxygenase"/>
</dbReference>
<keyword evidence="9" id="KW-0472">Membrane</keyword>
<evidence type="ECO:0000256" key="4">
    <source>
        <dbReference type="ARBA" id="ARBA00022723"/>
    </source>
</evidence>
<sequence length="521" mass="58084">MTIIMDVQFLMFLLKSFAWAFLPYSVICVIYNVFSHPLKHYPGPRIMAASRLPIFSLLLIGRSATSLAKLHAKYGPVVRVAPNELSYTAASAWKDIYSSTAAHPLGITRNMVFFRAMAGEHDVQSLITANNKDHARMRRAYARAFSKQALAAQEPLIMQHIDKLIKKLHAEIEHTGKPVDINKYLNLALFDMMNDLQFGEPLHLLDDATYRPFAFASLIIVPSAAVISALADFPVARVILKPILREVMRMRRLYFTTTDERLNERLASKSYRADIVQFLTETQSDNVTAEEIRANAPLMNIAGSGTSAVALSGLIAHLLLAPHILTQLQDAVRSRFRTSSNITMKTMARDMHLLDACIKEILRVFPAVPVTPSRLVASPGATIAGQWVAGGTVVYVTPLAAFHSADNFHDPETFAPQRWYPTTEESSFASKDVKDAYKPFSVGPFNCIGQDMAKYIMSLFICNLLLHFDFKRATDPKVWLSNQRAWIVWHNPPLNVNLKPVKAAGCDVSREQCHGSTGAGR</sequence>
<evidence type="ECO:0000313" key="11">
    <source>
        <dbReference type="Proteomes" id="UP000184499"/>
    </source>
</evidence>
<comment type="cofactor">
    <cofactor evidence="1 8">
        <name>heme</name>
        <dbReference type="ChEBI" id="CHEBI:30413"/>
    </cofactor>
</comment>